<dbReference type="GO" id="GO:0043998">
    <property type="term" value="F:histone H2A acetyltransferase activity"/>
    <property type="evidence" value="ECO:0007669"/>
    <property type="project" value="InterPro"/>
</dbReference>
<comment type="caution">
    <text evidence="13">The sequence shown here is derived from an EMBL/GenBank/DDBJ whole genome shotgun (WGS) entry which is preliminary data.</text>
</comment>
<dbReference type="EMBL" id="CALLCH030000019">
    <property type="protein sequence ID" value="CAI4219274.1"/>
    <property type="molecule type" value="Genomic_DNA"/>
</dbReference>
<dbReference type="PANTHER" id="PTHR20531:SF1">
    <property type="entry name" value="N-ALPHA-ACETYLTRANSFERASE 40"/>
    <property type="match status" value="1"/>
</dbReference>
<evidence type="ECO:0000256" key="3">
    <source>
        <dbReference type="ARBA" id="ARBA00008870"/>
    </source>
</evidence>
<dbReference type="PANTHER" id="PTHR20531">
    <property type="entry name" value="N-ALPHA-ACETYLTRANSFERASE 40"/>
    <property type="match status" value="1"/>
</dbReference>
<keyword evidence="6" id="KW-0963">Cytoplasm</keyword>
<proteinExistence type="inferred from homology"/>
<dbReference type="Proteomes" id="UP000838763">
    <property type="component" value="Unassembled WGS sequence"/>
</dbReference>
<comment type="catalytic activity">
    <reaction evidence="10">
        <text>N-terminal L-seryl-[histone H2A] + acetyl-CoA = N-terminal N(alpha)-acetyl-L-seryl-[histone H2A] + CoA + H(+)</text>
        <dbReference type="Rhea" id="RHEA:50600"/>
        <dbReference type="Rhea" id="RHEA-COMP:12742"/>
        <dbReference type="Rhea" id="RHEA-COMP:12744"/>
        <dbReference type="ChEBI" id="CHEBI:15378"/>
        <dbReference type="ChEBI" id="CHEBI:57287"/>
        <dbReference type="ChEBI" id="CHEBI:57288"/>
        <dbReference type="ChEBI" id="CHEBI:64738"/>
        <dbReference type="ChEBI" id="CHEBI:83690"/>
        <dbReference type="EC" id="2.3.1.257"/>
    </reaction>
</comment>
<dbReference type="CDD" id="cd04301">
    <property type="entry name" value="NAT_SF"/>
    <property type="match status" value="1"/>
</dbReference>
<comment type="catalytic activity">
    <reaction evidence="11">
        <text>N-terminal L-seryl-[histone H4] + acetyl-CoA = N-terminal N(alpha)-acetyl-L-seryl-[histone H4] + CoA + H(+)</text>
        <dbReference type="Rhea" id="RHEA:50596"/>
        <dbReference type="Rhea" id="RHEA-COMP:12740"/>
        <dbReference type="Rhea" id="RHEA-COMP:12743"/>
        <dbReference type="ChEBI" id="CHEBI:15378"/>
        <dbReference type="ChEBI" id="CHEBI:57287"/>
        <dbReference type="ChEBI" id="CHEBI:57288"/>
        <dbReference type="ChEBI" id="CHEBI:64738"/>
        <dbReference type="ChEBI" id="CHEBI:83690"/>
        <dbReference type="EC" id="2.3.1.257"/>
    </reaction>
</comment>
<comment type="similarity">
    <text evidence="3">Belongs to the acetyltransferase family. NAA40 subfamily.</text>
</comment>
<dbReference type="EC" id="2.3.1.257" evidence="4"/>
<dbReference type="GO" id="GO:0010485">
    <property type="term" value="F:histone H4 acetyltransferase activity"/>
    <property type="evidence" value="ECO:0007669"/>
    <property type="project" value="InterPro"/>
</dbReference>
<feature type="domain" description="N-acetyltransferase" evidence="12">
    <location>
        <begin position="33"/>
        <end position="172"/>
    </location>
</feature>
<dbReference type="GO" id="GO:1990189">
    <property type="term" value="F:protein N-terminal-serine acetyltransferase activity"/>
    <property type="evidence" value="ECO:0007669"/>
    <property type="project" value="UniProtKB-EC"/>
</dbReference>
<dbReference type="InterPro" id="IPR016181">
    <property type="entry name" value="Acyl_CoA_acyltransferase"/>
</dbReference>
<dbReference type="Gene3D" id="3.40.630.30">
    <property type="match status" value="1"/>
</dbReference>
<evidence type="ECO:0000256" key="2">
    <source>
        <dbReference type="ARBA" id="ARBA00004496"/>
    </source>
</evidence>
<keyword evidence="7" id="KW-0808">Transferase</keyword>
<evidence type="ECO:0000256" key="4">
    <source>
        <dbReference type="ARBA" id="ARBA00012950"/>
    </source>
</evidence>
<organism evidence="13 14">
    <name type="scientific">Parascedosporium putredinis</name>
    <dbReference type="NCBI Taxonomy" id="1442378"/>
    <lineage>
        <taxon>Eukaryota</taxon>
        <taxon>Fungi</taxon>
        <taxon>Dikarya</taxon>
        <taxon>Ascomycota</taxon>
        <taxon>Pezizomycotina</taxon>
        <taxon>Sordariomycetes</taxon>
        <taxon>Hypocreomycetidae</taxon>
        <taxon>Microascales</taxon>
        <taxon>Microascaceae</taxon>
        <taxon>Parascedosporium</taxon>
    </lineage>
</organism>
<evidence type="ECO:0000313" key="14">
    <source>
        <dbReference type="Proteomes" id="UP000838763"/>
    </source>
</evidence>
<dbReference type="OrthoDB" id="424551at2759"/>
<evidence type="ECO:0000256" key="7">
    <source>
        <dbReference type="ARBA" id="ARBA00022679"/>
    </source>
</evidence>
<protein>
    <recommendedName>
        <fullName evidence="5">N-alpha-acetyltransferase 40</fullName>
        <ecNumber evidence="4">2.3.1.257</ecNumber>
    </recommendedName>
</protein>
<reference evidence="13" key="1">
    <citation type="submission" date="2022-11" db="EMBL/GenBank/DDBJ databases">
        <authorList>
            <person name="Scott C."/>
            <person name="Bruce N."/>
        </authorList>
    </citation>
    <scope>NUCLEOTIDE SEQUENCE</scope>
</reference>
<sequence>MLRRRVESPIKVANGKSDEEFIAEYLAPNMGQPMAAPQNRNLRGALQDLVKRLAPGSKRREMKDHDLRYILVRDEGGLVKGFTSLMPCFEEGQPVIYCYEIHLVPELQGTGLGRLLMGFLETIGKNVPSVEKVMLTCFLANEKGIEFYEKIGFAKDEISPVPRTLRFGKVFNPDYMIMSKVVKTSDP</sequence>
<evidence type="ECO:0000259" key="12">
    <source>
        <dbReference type="PROSITE" id="PS51186"/>
    </source>
</evidence>
<keyword evidence="8" id="KW-0539">Nucleus</keyword>
<keyword evidence="14" id="KW-1185">Reference proteome</keyword>
<dbReference type="SUPFAM" id="SSF55729">
    <property type="entry name" value="Acyl-CoA N-acyltransferases (Nat)"/>
    <property type="match status" value="1"/>
</dbReference>
<evidence type="ECO:0000256" key="8">
    <source>
        <dbReference type="ARBA" id="ARBA00023242"/>
    </source>
</evidence>
<evidence type="ECO:0000256" key="10">
    <source>
        <dbReference type="ARBA" id="ARBA00047821"/>
    </source>
</evidence>
<evidence type="ECO:0000313" key="13">
    <source>
        <dbReference type="EMBL" id="CAI4219274.1"/>
    </source>
</evidence>
<name>A0A9P1H9B9_9PEZI</name>
<evidence type="ECO:0000256" key="5">
    <source>
        <dbReference type="ARBA" id="ARBA00015043"/>
    </source>
</evidence>
<comment type="subcellular location">
    <subcellularLocation>
        <location evidence="2">Cytoplasm</location>
    </subcellularLocation>
    <subcellularLocation>
        <location evidence="1">Nucleus</location>
    </subcellularLocation>
</comment>
<accession>A0A9P1H9B9</accession>
<keyword evidence="9" id="KW-0012">Acyltransferase</keyword>
<dbReference type="InterPro" id="IPR000182">
    <property type="entry name" value="GNAT_dom"/>
</dbReference>
<dbReference type="GO" id="GO:0005737">
    <property type="term" value="C:cytoplasm"/>
    <property type="evidence" value="ECO:0007669"/>
    <property type="project" value="UniProtKB-SubCell"/>
</dbReference>
<dbReference type="InterPro" id="IPR039949">
    <property type="entry name" value="NAA40"/>
</dbReference>
<dbReference type="GO" id="GO:0005634">
    <property type="term" value="C:nucleus"/>
    <property type="evidence" value="ECO:0007669"/>
    <property type="project" value="UniProtKB-SubCell"/>
</dbReference>
<dbReference type="AlphaFoldDB" id="A0A9P1H9B9"/>
<dbReference type="Pfam" id="PF00583">
    <property type="entry name" value="Acetyltransf_1"/>
    <property type="match status" value="1"/>
</dbReference>
<evidence type="ECO:0000256" key="1">
    <source>
        <dbReference type="ARBA" id="ARBA00004123"/>
    </source>
</evidence>
<evidence type="ECO:0000256" key="9">
    <source>
        <dbReference type="ARBA" id="ARBA00023315"/>
    </source>
</evidence>
<gene>
    <name evidence="13" type="ORF">PPNO1_LOCUS8841</name>
</gene>
<evidence type="ECO:0000256" key="6">
    <source>
        <dbReference type="ARBA" id="ARBA00022490"/>
    </source>
</evidence>
<dbReference type="PROSITE" id="PS51186">
    <property type="entry name" value="GNAT"/>
    <property type="match status" value="1"/>
</dbReference>
<evidence type="ECO:0000256" key="11">
    <source>
        <dbReference type="ARBA" id="ARBA00049524"/>
    </source>
</evidence>